<comment type="similarity">
    <text evidence="1 7 8">Belongs to the HAM1 NTPase family.</text>
</comment>
<dbReference type="PANTHER" id="PTHR11067:SF9">
    <property type="entry name" value="INOSINE TRIPHOSPHATE PYROPHOSPHATASE"/>
    <property type="match status" value="1"/>
</dbReference>
<evidence type="ECO:0000313" key="10">
    <source>
        <dbReference type="Proteomes" id="UP001165481"/>
    </source>
</evidence>
<comment type="catalytic activity">
    <reaction evidence="7">
        <text>ITP + H2O = IMP + diphosphate + H(+)</text>
        <dbReference type="Rhea" id="RHEA:29399"/>
        <dbReference type="ChEBI" id="CHEBI:15377"/>
        <dbReference type="ChEBI" id="CHEBI:15378"/>
        <dbReference type="ChEBI" id="CHEBI:33019"/>
        <dbReference type="ChEBI" id="CHEBI:58053"/>
        <dbReference type="ChEBI" id="CHEBI:61402"/>
        <dbReference type="EC" id="3.6.1.66"/>
    </reaction>
</comment>
<sequence>MNKIVLASDNPGKIREFNELLAPRGIQVVAQGSLGVSPADEPFGTFLENCLAKARNAARQTGLPALADDSGICVDALDGAPGVHSARFAGEPKSDRRNNELLISRLEGRGNRSAHYVCVLVALKKPDDPDPLVASGCWAGEIVDEPRGSNGFGYDPYFFLKSEGKTAAELSDEEKNARSHRGQAMRMMSALMKERWGW</sequence>
<feature type="binding site" evidence="7">
    <location>
        <position position="175"/>
    </location>
    <ligand>
        <name>substrate</name>
    </ligand>
</feature>
<comment type="cofactor">
    <cofactor evidence="7">
        <name>Mg(2+)</name>
        <dbReference type="ChEBI" id="CHEBI:18420"/>
    </cofactor>
    <text evidence="7">Binds 1 Mg(2+) ion per subunit.</text>
</comment>
<evidence type="ECO:0000256" key="2">
    <source>
        <dbReference type="ARBA" id="ARBA00022723"/>
    </source>
</evidence>
<feature type="binding site" evidence="7">
    <location>
        <position position="40"/>
    </location>
    <ligand>
        <name>Mg(2+)</name>
        <dbReference type="ChEBI" id="CHEBI:18420"/>
    </ligand>
</feature>
<evidence type="ECO:0000256" key="6">
    <source>
        <dbReference type="ARBA" id="ARBA00023080"/>
    </source>
</evidence>
<dbReference type="RefSeq" id="WP_243376768.1">
    <property type="nucleotide sequence ID" value="NZ_JAKZJU020000001.1"/>
</dbReference>
<feature type="binding site" evidence="7">
    <location>
        <begin position="180"/>
        <end position="181"/>
    </location>
    <ligand>
        <name>substrate</name>
    </ligand>
</feature>
<comment type="catalytic activity">
    <reaction evidence="7">
        <text>dITP + H2O = dIMP + diphosphate + H(+)</text>
        <dbReference type="Rhea" id="RHEA:28342"/>
        <dbReference type="ChEBI" id="CHEBI:15377"/>
        <dbReference type="ChEBI" id="CHEBI:15378"/>
        <dbReference type="ChEBI" id="CHEBI:33019"/>
        <dbReference type="ChEBI" id="CHEBI:61194"/>
        <dbReference type="ChEBI" id="CHEBI:61382"/>
        <dbReference type="EC" id="3.6.1.66"/>
    </reaction>
</comment>
<gene>
    <name evidence="9" type="primary">rdgB</name>
    <name evidence="9" type="ORF">MUN46_004310</name>
</gene>
<keyword evidence="6 7" id="KW-0546">Nucleotide metabolism</keyword>
<feature type="binding site" evidence="7">
    <location>
        <position position="69"/>
    </location>
    <ligand>
        <name>Mg(2+)</name>
        <dbReference type="ChEBI" id="CHEBI:18420"/>
    </ligand>
</feature>
<dbReference type="PANTHER" id="PTHR11067">
    <property type="entry name" value="INOSINE TRIPHOSPHATE PYROPHOSPHATASE/HAM1 PROTEIN"/>
    <property type="match status" value="1"/>
</dbReference>
<dbReference type="HAMAP" id="MF_01405">
    <property type="entry name" value="Non_canon_purine_NTPase"/>
    <property type="match status" value="1"/>
</dbReference>
<evidence type="ECO:0000256" key="1">
    <source>
        <dbReference type="ARBA" id="ARBA00008023"/>
    </source>
</evidence>
<feature type="active site" description="Proton acceptor" evidence="7">
    <location>
        <position position="69"/>
    </location>
</feature>
<dbReference type="NCBIfam" id="TIGR00042">
    <property type="entry name" value="RdgB/HAM1 family non-canonical purine NTP pyrophosphatase"/>
    <property type="match status" value="1"/>
</dbReference>
<keyword evidence="5 7" id="KW-0460">Magnesium</keyword>
<keyword evidence="4 7" id="KW-0378">Hydrolase</keyword>
<dbReference type="CDD" id="cd00515">
    <property type="entry name" value="HAM1"/>
    <property type="match status" value="1"/>
</dbReference>
<feature type="binding site" evidence="7">
    <location>
        <position position="70"/>
    </location>
    <ligand>
        <name>substrate</name>
    </ligand>
</feature>
<dbReference type="Gene3D" id="3.90.950.10">
    <property type="match status" value="1"/>
</dbReference>
<evidence type="ECO:0000313" key="9">
    <source>
        <dbReference type="EMBL" id="MDL2059163.1"/>
    </source>
</evidence>
<proteinExistence type="inferred from homology"/>
<dbReference type="InterPro" id="IPR020922">
    <property type="entry name" value="dITP/XTP_pyrophosphatase"/>
</dbReference>
<dbReference type="Proteomes" id="UP001165481">
    <property type="component" value="Unassembled WGS sequence"/>
</dbReference>
<comment type="catalytic activity">
    <reaction evidence="7">
        <text>XTP + H2O = XMP + diphosphate + H(+)</text>
        <dbReference type="Rhea" id="RHEA:28610"/>
        <dbReference type="ChEBI" id="CHEBI:15377"/>
        <dbReference type="ChEBI" id="CHEBI:15378"/>
        <dbReference type="ChEBI" id="CHEBI:33019"/>
        <dbReference type="ChEBI" id="CHEBI:57464"/>
        <dbReference type="ChEBI" id="CHEBI:61314"/>
        <dbReference type="EC" id="3.6.1.66"/>
    </reaction>
</comment>
<comment type="function">
    <text evidence="7">Pyrophosphatase that catalyzes the hydrolysis of nucleoside triphosphates to their monophosphate derivatives, with a high preference for the non-canonical purine nucleotides XTP (xanthosine triphosphate), dITP (deoxyinosine triphosphate) and ITP. Seems to function as a house-cleaning enzyme that removes non-canonical purine nucleotides from the nucleotide pool, thus preventing their incorporation into DNA/RNA and avoiding chromosomal lesions.</text>
</comment>
<reference evidence="9" key="1">
    <citation type="submission" date="2023-03" db="EMBL/GenBank/DDBJ databases">
        <title>Mesosutterella sp. nov. isolated from porcine feces.</title>
        <authorList>
            <person name="Yu S."/>
        </authorList>
    </citation>
    <scope>NUCLEOTIDE SEQUENCE</scope>
    <source>
        <strain evidence="9">AGMB02718</strain>
    </source>
</reference>
<evidence type="ECO:0000256" key="3">
    <source>
        <dbReference type="ARBA" id="ARBA00022741"/>
    </source>
</evidence>
<name>A0ABT7IMM6_9BURK</name>
<feature type="binding site" evidence="7">
    <location>
        <begin position="152"/>
        <end position="155"/>
    </location>
    <ligand>
        <name>substrate</name>
    </ligand>
</feature>
<comment type="caution">
    <text evidence="9">The sequence shown here is derived from an EMBL/GenBank/DDBJ whole genome shotgun (WGS) entry which is preliminary data.</text>
</comment>
<evidence type="ECO:0000256" key="8">
    <source>
        <dbReference type="RuleBase" id="RU003781"/>
    </source>
</evidence>
<dbReference type="Pfam" id="PF01725">
    <property type="entry name" value="Ham1p_like"/>
    <property type="match status" value="1"/>
</dbReference>
<evidence type="ECO:0000256" key="5">
    <source>
        <dbReference type="ARBA" id="ARBA00022842"/>
    </source>
</evidence>
<keyword evidence="2 7" id="KW-0479">Metal-binding</keyword>
<keyword evidence="3 7" id="KW-0547">Nucleotide-binding</keyword>
<accession>A0ABT7IMM6</accession>
<evidence type="ECO:0000256" key="4">
    <source>
        <dbReference type="ARBA" id="ARBA00022801"/>
    </source>
</evidence>
<keyword evidence="10" id="KW-1185">Reference proteome</keyword>
<dbReference type="EMBL" id="JAKZJU020000001">
    <property type="protein sequence ID" value="MDL2059163.1"/>
    <property type="molecule type" value="Genomic_DNA"/>
</dbReference>
<dbReference type="EC" id="3.6.1.66" evidence="7"/>
<organism evidence="9 10">
    <name type="scientific">Mesosutterella faecium</name>
    <dbReference type="NCBI Taxonomy" id="2925194"/>
    <lineage>
        <taxon>Bacteria</taxon>
        <taxon>Pseudomonadati</taxon>
        <taxon>Pseudomonadota</taxon>
        <taxon>Betaproteobacteria</taxon>
        <taxon>Burkholderiales</taxon>
        <taxon>Sutterellaceae</taxon>
        <taxon>Mesosutterella</taxon>
    </lineage>
</organism>
<feature type="binding site" evidence="7">
    <location>
        <begin position="8"/>
        <end position="13"/>
    </location>
    <ligand>
        <name>substrate</name>
    </ligand>
</feature>
<dbReference type="InterPro" id="IPR002637">
    <property type="entry name" value="RdgB/HAM1"/>
</dbReference>
<comment type="subunit">
    <text evidence="7">Homodimer.</text>
</comment>
<protein>
    <recommendedName>
        <fullName evidence="7">dITP/XTP pyrophosphatase</fullName>
        <ecNumber evidence="7">3.6.1.66</ecNumber>
    </recommendedName>
    <alternativeName>
        <fullName evidence="7">Non-canonical purine NTP pyrophosphatase</fullName>
    </alternativeName>
    <alternativeName>
        <fullName evidence="7">Non-standard purine NTP pyrophosphatase</fullName>
    </alternativeName>
    <alternativeName>
        <fullName evidence="7">Nucleoside-triphosphate diphosphatase</fullName>
    </alternativeName>
    <alternativeName>
        <fullName evidence="7">Nucleoside-triphosphate pyrophosphatase</fullName>
        <shortName evidence="7">NTPase</shortName>
    </alternativeName>
</protein>
<dbReference type="SUPFAM" id="SSF52972">
    <property type="entry name" value="ITPase-like"/>
    <property type="match status" value="1"/>
</dbReference>
<evidence type="ECO:0000256" key="7">
    <source>
        <dbReference type="HAMAP-Rule" id="MF_01405"/>
    </source>
</evidence>
<dbReference type="InterPro" id="IPR029001">
    <property type="entry name" value="ITPase-like_fam"/>
</dbReference>